<feature type="compositionally biased region" description="Low complexity" evidence="1">
    <location>
        <begin position="35"/>
        <end position="44"/>
    </location>
</feature>
<dbReference type="AlphaFoldDB" id="A0A285EF56"/>
<organism evidence="3 4">
    <name type="scientific">Geodermatophilus sabuli</name>
    <dbReference type="NCBI Taxonomy" id="1564158"/>
    <lineage>
        <taxon>Bacteria</taxon>
        <taxon>Bacillati</taxon>
        <taxon>Actinomycetota</taxon>
        <taxon>Actinomycetes</taxon>
        <taxon>Geodermatophilales</taxon>
        <taxon>Geodermatophilaceae</taxon>
        <taxon>Geodermatophilus</taxon>
    </lineage>
</organism>
<dbReference type="Gene3D" id="1.10.30.50">
    <property type="match status" value="1"/>
</dbReference>
<evidence type="ECO:0000313" key="3">
    <source>
        <dbReference type="EMBL" id="SNX97738.1"/>
    </source>
</evidence>
<dbReference type="RefSeq" id="WP_143426691.1">
    <property type="nucleotide sequence ID" value="NZ_JACHXB010000007.1"/>
</dbReference>
<accession>A0A285EF56</accession>
<sequence>MSTRARSEKPTCGQGDESTRPLADGPGLRPPPPTSRYRPTATQRRFVRARDRRCRWPGCRRPPARHDLDHATPHADGGPTTCWNLCCLCRTHHRITTFAPGWAFHLFPDGRLLVRTPSGTTRISTPPGWHPWPEPDPPWLDETAPPDPRTD</sequence>
<name>A0A285EF56_9ACTN</name>
<evidence type="ECO:0000313" key="4">
    <source>
        <dbReference type="Proteomes" id="UP000219514"/>
    </source>
</evidence>
<gene>
    <name evidence="3" type="ORF">SAMN06893097_108103</name>
</gene>
<dbReference type="CDD" id="cd00085">
    <property type="entry name" value="HNHc"/>
    <property type="match status" value="1"/>
</dbReference>
<dbReference type="EMBL" id="OBDO01000008">
    <property type="protein sequence ID" value="SNX97738.1"/>
    <property type="molecule type" value="Genomic_DNA"/>
</dbReference>
<feature type="compositionally biased region" description="Pro residues" evidence="1">
    <location>
        <begin position="128"/>
        <end position="138"/>
    </location>
</feature>
<feature type="region of interest" description="Disordered" evidence="1">
    <location>
        <begin position="1"/>
        <end position="44"/>
    </location>
</feature>
<proteinExistence type="predicted"/>
<feature type="domain" description="HNH nuclease" evidence="2">
    <location>
        <begin position="42"/>
        <end position="94"/>
    </location>
</feature>
<evidence type="ECO:0000259" key="2">
    <source>
        <dbReference type="SMART" id="SM00507"/>
    </source>
</evidence>
<protein>
    <recommendedName>
        <fullName evidence="2">HNH nuclease domain-containing protein</fullName>
    </recommendedName>
</protein>
<dbReference type="SMART" id="SM00507">
    <property type="entry name" value="HNHc"/>
    <property type="match status" value="1"/>
</dbReference>
<feature type="region of interest" description="Disordered" evidence="1">
    <location>
        <begin position="120"/>
        <end position="151"/>
    </location>
</feature>
<dbReference type="InterPro" id="IPR003615">
    <property type="entry name" value="HNH_nuc"/>
</dbReference>
<evidence type="ECO:0000256" key="1">
    <source>
        <dbReference type="SAM" id="MobiDB-lite"/>
    </source>
</evidence>
<dbReference type="OrthoDB" id="4775237at2"/>
<dbReference type="Proteomes" id="UP000219514">
    <property type="component" value="Unassembled WGS sequence"/>
</dbReference>
<reference evidence="3 4" key="1">
    <citation type="submission" date="2017-09" db="EMBL/GenBank/DDBJ databases">
        <authorList>
            <person name="Ehlers B."/>
            <person name="Leendertz F.H."/>
        </authorList>
    </citation>
    <scope>NUCLEOTIDE SEQUENCE [LARGE SCALE GENOMIC DNA]</scope>
    <source>
        <strain evidence="3 4">DSM 46844</strain>
    </source>
</reference>
<keyword evidence="4" id="KW-1185">Reference proteome</keyword>